<dbReference type="EMBL" id="GEZM01025087">
    <property type="protein sequence ID" value="JAV87596.1"/>
    <property type="molecule type" value="Transcribed_RNA"/>
</dbReference>
<dbReference type="PANTHER" id="PTHR34394:SF1">
    <property type="entry name" value="SIMILAR TO RIKEN CDNA 2310022B05"/>
    <property type="match status" value="1"/>
</dbReference>
<evidence type="ECO:0000259" key="1">
    <source>
        <dbReference type="Pfam" id="PF15797"/>
    </source>
</evidence>
<evidence type="ECO:0000313" key="3">
    <source>
        <dbReference type="EMBL" id="KAB0798498.1"/>
    </source>
</evidence>
<gene>
    <name evidence="3" type="ORF">PPYR_09491</name>
    <name evidence="4" type="ORF">PPYR_09492</name>
</gene>
<name>A0A1Y1MUA9_PHOPY</name>
<dbReference type="InParanoid" id="A0A1Y1MUA9"/>
<dbReference type="Pfam" id="PF15797">
    <property type="entry name" value="DUF4706"/>
    <property type="match status" value="1"/>
</dbReference>
<dbReference type="InterPro" id="IPR031600">
    <property type="entry name" value="DUF4706"/>
</dbReference>
<organism evidence="2">
    <name type="scientific">Photinus pyralis</name>
    <name type="common">Common eastern firefly</name>
    <name type="synonym">Lampyris pyralis</name>
    <dbReference type="NCBI Taxonomy" id="7054"/>
    <lineage>
        <taxon>Eukaryota</taxon>
        <taxon>Metazoa</taxon>
        <taxon>Ecdysozoa</taxon>
        <taxon>Arthropoda</taxon>
        <taxon>Hexapoda</taxon>
        <taxon>Insecta</taxon>
        <taxon>Pterygota</taxon>
        <taxon>Neoptera</taxon>
        <taxon>Endopterygota</taxon>
        <taxon>Coleoptera</taxon>
        <taxon>Polyphaga</taxon>
        <taxon>Elateriformia</taxon>
        <taxon>Elateroidea</taxon>
        <taxon>Lampyridae</taxon>
        <taxon>Lampyrinae</taxon>
        <taxon>Photinus</taxon>
    </lineage>
</organism>
<dbReference type="AlphaFoldDB" id="A0A1Y1MUA9"/>
<keyword evidence="5" id="KW-1185">Reference proteome</keyword>
<reference evidence="2" key="1">
    <citation type="journal article" date="2016" name="Sci. Rep.">
        <title>Molecular characterization of firefly nuptial gifts: a multi-omics approach sheds light on postcopulatory sexual selection.</title>
        <authorList>
            <person name="Al-Wathiqui N."/>
            <person name="Fallon T.R."/>
            <person name="South A."/>
            <person name="Weng J.K."/>
            <person name="Lewis S.M."/>
        </authorList>
    </citation>
    <scope>NUCLEOTIDE SEQUENCE</scope>
</reference>
<reference evidence="3" key="3">
    <citation type="submission" date="2019-08" db="EMBL/GenBank/DDBJ databases">
        <authorList>
            <consortium name="Photinus pyralis genome working group"/>
            <person name="Fallon T.R."/>
            <person name="Sander Lower S.E."/>
            <person name="Weng J.-K."/>
        </authorList>
    </citation>
    <scope>NUCLEOTIDE SEQUENCE</scope>
    <source>
        <strain evidence="3">1611_PpyrPB1</strain>
        <tissue evidence="3">Whole body</tissue>
    </source>
</reference>
<dbReference type="EMBL" id="VVIM01000006">
    <property type="protein sequence ID" value="KAB0798498.1"/>
    <property type="molecule type" value="Genomic_DNA"/>
</dbReference>
<evidence type="ECO:0000313" key="4">
    <source>
        <dbReference type="EMBL" id="KAB0798499.1"/>
    </source>
</evidence>
<accession>A0A1Y1MUA9</accession>
<protein>
    <recommendedName>
        <fullName evidence="1">DUF4706 domain-containing protein</fullName>
    </recommendedName>
</protein>
<dbReference type="EMBL" id="VVIM01000006">
    <property type="protein sequence ID" value="KAB0798499.1"/>
    <property type="molecule type" value="Genomic_DNA"/>
</dbReference>
<dbReference type="Proteomes" id="UP000327044">
    <property type="component" value="Unassembled WGS sequence"/>
</dbReference>
<dbReference type="PANTHER" id="PTHR34394">
    <property type="entry name" value="SIMILAR TO RIKEN CDNA 2310022B05"/>
    <property type="match status" value="1"/>
</dbReference>
<evidence type="ECO:0000313" key="2">
    <source>
        <dbReference type="EMBL" id="JAV87596.1"/>
    </source>
</evidence>
<proteinExistence type="predicted"/>
<reference evidence="3 5" key="2">
    <citation type="journal article" date="2018" name="Elife">
        <title>Firefly genomes illuminate parallel origins of bioluminescence in beetles.</title>
        <authorList>
            <person name="Fallon T.R."/>
            <person name="Lower S.E."/>
            <person name="Chang C.H."/>
            <person name="Bessho-Uehara M."/>
            <person name="Martin G.J."/>
            <person name="Bewick A.J."/>
            <person name="Behringer M."/>
            <person name="Debat H.J."/>
            <person name="Wong I."/>
            <person name="Day J.C."/>
            <person name="Suvorov A."/>
            <person name="Silva C.J."/>
            <person name="Stanger-Hall K.F."/>
            <person name="Hall D.W."/>
            <person name="Schmitz R.J."/>
            <person name="Nelson D.R."/>
            <person name="Lewis S.M."/>
            <person name="Shigenobu S."/>
            <person name="Bybee S.M."/>
            <person name="Larracuente A.M."/>
            <person name="Oba Y."/>
            <person name="Weng J.K."/>
        </authorList>
    </citation>
    <scope>NUCLEOTIDE SEQUENCE [LARGE SCALE GENOMIC DNA]</scope>
    <source>
        <strain evidence="3">1611_PpyrPB1</strain>
        <tissue evidence="3">Whole body</tissue>
    </source>
</reference>
<feature type="domain" description="DUF4706" evidence="1">
    <location>
        <begin position="9"/>
        <end position="104"/>
    </location>
</feature>
<dbReference type="OrthoDB" id="5984457at2759"/>
<sequence length="158" mass="17889">MSLQHEAEQYFSKLNPIAKRLHVDLNTTKAAYDKLWSTLTENEQNQILTESIMKPEVCLKYSVLNRNGEIKNSYALKMISDDNFSYRDEHSAPFSFRTPSQRDLRLCEGSSETENVVSKPKILAQISTKSVTCDTSSSSLSSSSFNLPKTGLDLLDNW</sequence>
<evidence type="ECO:0000313" key="5">
    <source>
        <dbReference type="Proteomes" id="UP000327044"/>
    </source>
</evidence>